<proteinExistence type="predicted"/>
<gene>
    <name evidence="1" type="ORF">S01H4_26927</name>
</gene>
<dbReference type="AlphaFoldDB" id="X1BWE4"/>
<feature type="non-terminal residue" evidence="1">
    <location>
        <position position="149"/>
    </location>
</feature>
<protein>
    <submittedName>
        <fullName evidence="1">Uncharacterized protein</fullName>
    </submittedName>
</protein>
<organism evidence="1">
    <name type="scientific">marine sediment metagenome</name>
    <dbReference type="NCBI Taxonomy" id="412755"/>
    <lineage>
        <taxon>unclassified sequences</taxon>
        <taxon>metagenomes</taxon>
        <taxon>ecological metagenomes</taxon>
    </lineage>
</organism>
<evidence type="ECO:0000313" key="1">
    <source>
        <dbReference type="EMBL" id="GAG88488.1"/>
    </source>
</evidence>
<name>X1BWE4_9ZZZZ</name>
<reference evidence="1" key="1">
    <citation type="journal article" date="2014" name="Front. Microbiol.">
        <title>High frequency of phylogenetically diverse reductive dehalogenase-homologous genes in deep subseafloor sedimentary metagenomes.</title>
        <authorList>
            <person name="Kawai M."/>
            <person name="Futagami T."/>
            <person name="Toyoda A."/>
            <person name="Takaki Y."/>
            <person name="Nishi S."/>
            <person name="Hori S."/>
            <person name="Arai W."/>
            <person name="Tsubouchi T."/>
            <person name="Morono Y."/>
            <person name="Uchiyama I."/>
            <person name="Ito T."/>
            <person name="Fujiyama A."/>
            <person name="Inagaki F."/>
            <person name="Takami H."/>
        </authorList>
    </citation>
    <scope>NUCLEOTIDE SEQUENCE</scope>
    <source>
        <strain evidence="1">Expedition CK06-06</strain>
    </source>
</reference>
<dbReference type="EMBL" id="BART01013060">
    <property type="protein sequence ID" value="GAG88488.1"/>
    <property type="molecule type" value="Genomic_DNA"/>
</dbReference>
<accession>X1BWE4</accession>
<sequence>MKVIIGIIGVLLLIFSAIILYSDSSNLLPKEENKFFDLDFDIFPLSVQKSWQNAYNSQFREDEVADLLEMIKSPRIISNTNLINDLTSRLDLFQSSIENSVEKQKGSNLLYMLEDELETLYNTIGDLTKRIESLNYIDFYFKNLTIISK</sequence>
<comment type="caution">
    <text evidence="1">The sequence shown here is derived from an EMBL/GenBank/DDBJ whole genome shotgun (WGS) entry which is preliminary data.</text>
</comment>